<proteinExistence type="predicted"/>
<evidence type="ECO:0000313" key="3">
    <source>
        <dbReference type="Proteomes" id="UP000028990"/>
    </source>
</evidence>
<accession>A0A091DYL2</accession>
<dbReference type="GO" id="GO:0045162">
    <property type="term" value="P:clustering of voltage-gated sodium channels"/>
    <property type="evidence" value="ECO:0007669"/>
    <property type="project" value="InterPro"/>
</dbReference>
<dbReference type="GO" id="GO:0060271">
    <property type="term" value="P:cilium assembly"/>
    <property type="evidence" value="ECO:0007669"/>
    <property type="project" value="TreeGrafter"/>
</dbReference>
<protein>
    <submittedName>
        <fullName evidence="2">Sodium channel and clathrin linker 1</fullName>
    </submittedName>
</protein>
<reference evidence="2 3" key="1">
    <citation type="submission" date="2013-11" db="EMBL/GenBank/DDBJ databases">
        <title>The Damaraland mole rat (Fukomys damarensis) genome and evolution of African mole rats.</title>
        <authorList>
            <person name="Gladyshev V.N."/>
            <person name="Fang X."/>
        </authorList>
    </citation>
    <scope>NUCLEOTIDE SEQUENCE [LARGE SCALE GENOMIC DNA]</scope>
    <source>
        <tissue evidence="2">Liver</tissue>
    </source>
</reference>
<dbReference type="InterPro" id="IPR038911">
    <property type="entry name" value="SCLT1"/>
</dbReference>
<dbReference type="GO" id="GO:0005814">
    <property type="term" value="C:centriole"/>
    <property type="evidence" value="ECO:0007669"/>
    <property type="project" value="TreeGrafter"/>
</dbReference>
<dbReference type="PANTHER" id="PTHR35970:SF1">
    <property type="entry name" value="SODIUM CHANNEL AND CLATHRIN LINKER 1"/>
    <property type="match status" value="1"/>
</dbReference>
<dbReference type="AlphaFoldDB" id="A0A091DYL2"/>
<dbReference type="EMBL" id="KN121761">
    <property type="protein sequence ID" value="KFO35553.1"/>
    <property type="molecule type" value="Genomic_DNA"/>
</dbReference>
<dbReference type="eggNOG" id="ENOG502QS6B">
    <property type="taxonomic scope" value="Eukaryota"/>
</dbReference>
<keyword evidence="2" id="KW-0406">Ion transport</keyword>
<sequence>MATNISSTDILRFPGTKGGTVVLGLPGTLQWQELCNSPSHWRELHGSLSCGQAKLDLRVAVAKVEELTKVTEVLQGQMQKKEEDMVSAIGREDASDRLSQQLQSSIKQLETRLCVTIQEASQLRAENTHLEKLTKDLKAKCNELEIEKYEAILRARDSMQLLEEANLQKYQNFTTVHPFSQLNQVNITQPYFFITYTILLIKQTLR</sequence>
<dbReference type="PANTHER" id="PTHR35970">
    <property type="entry name" value="SODIUM CHANNEL AND CLATHRIN LINKER 1"/>
    <property type="match status" value="1"/>
</dbReference>
<dbReference type="GO" id="GO:0034220">
    <property type="term" value="P:monoatomic ion transmembrane transport"/>
    <property type="evidence" value="ECO:0007669"/>
    <property type="project" value="UniProtKB-KW"/>
</dbReference>
<evidence type="ECO:0000256" key="1">
    <source>
        <dbReference type="SAM" id="Coils"/>
    </source>
</evidence>
<keyword evidence="1" id="KW-0175">Coiled coil</keyword>
<keyword evidence="2" id="KW-0407">Ion channel</keyword>
<keyword evidence="3" id="KW-1185">Reference proteome</keyword>
<name>A0A091DYL2_FUKDA</name>
<dbReference type="Proteomes" id="UP000028990">
    <property type="component" value="Unassembled WGS sequence"/>
</dbReference>
<evidence type="ECO:0000313" key="2">
    <source>
        <dbReference type="EMBL" id="KFO35553.1"/>
    </source>
</evidence>
<gene>
    <name evidence="2" type="ORF">H920_03054</name>
</gene>
<keyword evidence="2" id="KW-0813">Transport</keyword>
<feature type="coiled-coil region" evidence="1">
    <location>
        <begin position="120"/>
        <end position="147"/>
    </location>
</feature>
<organism evidence="2 3">
    <name type="scientific">Fukomys damarensis</name>
    <name type="common">Damaraland mole rat</name>
    <name type="synonym">Cryptomys damarensis</name>
    <dbReference type="NCBI Taxonomy" id="885580"/>
    <lineage>
        <taxon>Eukaryota</taxon>
        <taxon>Metazoa</taxon>
        <taxon>Chordata</taxon>
        <taxon>Craniata</taxon>
        <taxon>Vertebrata</taxon>
        <taxon>Euteleostomi</taxon>
        <taxon>Mammalia</taxon>
        <taxon>Eutheria</taxon>
        <taxon>Euarchontoglires</taxon>
        <taxon>Glires</taxon>
        <taxon>Rodentia</taxon>
        <taxon>Hystricomorpha</taxon>
        <taxon>Bathyergidae</taxon>
        <taxon>Fukomys</taxon>
    </lineage>
</organism>